<accession>A0A0R3PW26</accession>
<evidence type="ECO:0000313" key="4">
    <source>
        <dbReference type="WBParaSite" id="ACOC_0001029901-mRNA-1"/>
    </source>
</evidence>
<keyword evidence="3" id="KW-1185">Reference proteome</keyword>
<dbReference type="WBParaSite" id="ACOC_0001029901-mRNA-1">
    <property type="protein sequence ID" value="ACOC_0001029901-mRNA-1"/>
    <property type="gene ID" value="ACOC_0001029901"/>
</dbReference>
<keyword evidence="1" id="KW-1133">Transmembrane helix</keyword>
<sequence length="82" mass="9226">MGVCGAWYLSECTEVTCCESYRFRLYILLFSVLCVLAAILVGAAWLLLEFRPSYRLYLTACKMDSSNGVDRSRSIGQQTGVR</sequence>
<name>A0A0R3PW26_ANGCS</name>
<reference evidence="2 3" key="2">
    <citation type="submission" date="2018-11" db="EMBL/GenBank/DDBJ databases">
        <authorList>
            <consortium name="Pathogen Informatics"/>
        </authorList>
    </citation>
    <scope>NUCLEOTIDE SEQUENCE [LARGE SCALE GENOMIC DNA]</scope>
    <source>
        <strain evidence="2 3">Costa Rica</strain>
    </source>
</reference>
<feature type="transmembrane region" description="Helical" evidence="1">
    <location>
        <begin position="25"/>
        <end position="48"/>
    </location>
</feature>
<evidence type="ECO:0000313" key="3">
    <source>
        <dbReference type="Proteomes" id="UP000267027"/>
    </source>
</evidence>
<evidence type="ECO:0000256" key="1">
    <source>
        <dbReference type="SAM" id="Phobius"/>
    </source>
</evidence>
<organism evidence="4">
    <name type="scientific">Angiostrongylus costaricensis</name>
    <name type="common">Nematode worm</name>
    <dbReference type="NCBI Taxonomy" id="334426"/>
    <lineage>
        <taxon>Eukaryota</taxon>
        <taxon>Metazoa</taxon>
        <taxon>Ecdysozoa</taxon>
        <taxon>Nematoda</taxon>
        <taxon>Chromadorea</taxon>
        <taxon>Rhabditida</taxon>
        <taxon>Rhabditina</taxon>
        <taxon>Rhabditomorpha</taxon>
        <taxon>Strongyloidea</taxon>
        <taxon>Metastrongylidae</taxon>
        <taxon>Angiostrongylus</taxon>
    </lineage>
</organism>
<dbReference type="AlphaFoldDB" id="A0A0R3PW26"/>
<dbReference type="EMBL" id="UYYA01004445">
    <property type="protein sequence ID" value="VDM61885.1"/>
    <property type="molecule type" value="Genomic_DNA"/>
</dbReference>
<reference evidence="4" key="1">
    <citation type="submission" date="2017-02" db="UniProtKB">
        <authorList>
            <consortium name="WormBaseParasite"/>
        </authorList>
    </citation>
    <scope>IDENTIFICATION</scope>
</reference>
<evidence type="ECO:0000313" key="2">
    <source>
        <dbReference type="EMBL" id="VDM61885.1"/>
    </source>
</evidence>
<dbReference type="OrthoDB" id="5792300at2759"/>
<gene>
    <name evidence="2" type="ORF">ACOC_LOCUS10300</name>
</gene>
<keyword evidence="1" id="KW-0812">Transmembrane</keyword>
<proteinExistence type="predicted"/>
<keyword evidence="1" id="KW-0472">Membrane</keyword>
<protein>
    <submittedName>
        <fullName evidence="4">LHFPL tetraspan subfamily member 1</fullName>
    </submittedName>
</protein>
<dbReference type="Proteomes" id="UP000267027">
    <property type="component" value="Unassembled WGS sequence"/>
</dbReference>